<proteinExistence type="predicted"/>
<accession>A0A6N2S9Q6</accession>
<dbReference type="RefSeq" id="WP_102722945.1">
    <property type="nucleotide sequence ID" value="NZ_CACRSS010000002.1"/>
</dbReference>
<organism evidence="1">
    <name type="scientific">Akkermansia muciniphila</name>
    <dbReference type="NCBI Taxonomy" id="239935"/>
    <lineage>
        <taxon>Bacteria</taxon>
        <taxon>Pseudomonadati</taxon>
        <taxon>Verrucomicrobiota</taxon>
        <taxon>Verrucomicrobiia</taxon>
        <taxon>Verrucomicrobiales</taxon>
        <taxon>Akkermansiaceae</taxon>
        <taxon>Akkermansia</taxon>
    </lineage>
</organism>
<reference evidence="1" key="1">
    <citation type="submission" date="2019-11" db="EMBL/GenBank/DDBJ databases">
        <authorList>
            <person name="Feng L."/>
        </authorList>
    </citation>
    <scope>NUCLEOTIDE SEQUENCE</scope>
    <source>
        <strain evidence="1">AMuciniphilaLFYP55</strain>
    </source>
</reference>
<dbReference type="AlphaFoldDB" id="A0A6N2S9Q6"/>
<protein>
    <submittedName>
        <fullName evidence="1">Uncharacterized protein</fullName>
    </submittedName>
</protein>
<evidence type="ECO:0000313" key="1">
    <source>
        <dbReference type="EMBL" id="VYS88170.1"/>
    </source>
</evidence>
<name>A0A6N2S9Q6_9BACT</name>
<sequence length="108" mass="11944">MKYMPLDISMMKPEPFPYSVMMRPDLHPKRQPSGEEGWRGRLGAVCGAVQTLVRQCRAKAERQKMVMTVLSVAGACAFGLLAVGVFWLAVEMDNSDLQASKPSCSIRP</sequence>
<dbReference type="EMBL" id="CACRSS010000002">
    <property type="protein sequence ID" value="VYS88170.1"/>
    <property type="molecule type" value="Genomic_DNA"/>
</dbReference>
<gene>
    <name evidence="1" type="ORF">AMLFYP55_01973</name>
</gene>